<feature type="compositionally biased region" description="Low complexity" evidence="1">
    <location>
        <begin position="133"/>
        <end position="145"/>
    </location>
</feature>
<dbReference type="InterPro" id="IPR010319">
    <property type="entry name" value="Transglutaminase-like_Cys_pept"/>
</dbReference>
<evidence type="ECO:0000313" key="3">
    <source>
        <dbReference type="Proteomes" id="UP000182680"/>
    </source>
</evidence>
<dbReference type="AlphaFoldDB" id="A0AA94HVF6"/>
<reference evidence="3" key="1">
    <citation type="submission" date="2016-11" db="EMBL/GenBank/DDBJ databases">
        <authorList>
            <person name="Jaros S."/>
            <person name="Januszkiewicz K."/>
            <person name="Wedrychowicz H."/>
        </authorList>
    </citation>
    <scope>NUCLEOTIDE SEQUENCE [LARGE SCALE GENOMIC DNA]</scope>
    <source>
        <strain evidence="3">DSM 7057</strain>
    </source>
</reference>
<name>A0AA94HVF6_DESDE</name>
<dbReference type="Pfam" id="PF06035">
    <property type="entry name" value="Peptidase_C93"/>
    <property type="match status" value="1"/>
</dbReference>
<dbReference type="PANTHER" id="PTHR39327:SF1">
    <property type="entry name" value="BLR5470 PROTEIN"/>
    <property type="match status" value="1"/>
</dbReference>
<dbReference type="EMBL" id="FPIW01000094">
    <property type="protein sequence ID" value="SFW73597.1"/>
    <property type="molecule type" value="Genomic_DNA"/>
</dbReference>
<comment type="caution">
    <text evidence="2">The sequence shown here is derived from an EMBL/GenBank/DDBJ whole genome shotgun (WGS) entry which is preliminary data.</text>
</comment>
<evidence type="ECO:0000256" key="1">
    <source>
        <dbReference type="SAM" id="MobiDB-lite"/>
    </source>
</evidence>
<sequence>MKHSRILRASIIITLLVAVIFFLSVLAWRHFSPAIARAEQGHNAEIAAGRPIDDDVAPERPLSASLNSVDDVPPASLAEVAGQSQPFFSEPGGDEPDAAALSEKDAASVQENDGDAREQPQAAEHAKTSADVGSSSPEPSAAPGSKVQLFGTVEFKRPLSSLPGWLDVLKRNKKDPIFIPGKYFKKSVTWDSFKKNAQGKNTMELLRYVNSFWNTWPYKEDIANWGVEDYWAIPAEFLKKSGDCEDYAIVKYFTLKELGIPAENMRIVVVRDTLRNLAHAVLAVYLNGDAYILDNLSNTVLSHSRIRQYSPQYSVNESGRWAHLKGRKLK</sequence>
<gene>
    <name evidence="2" type="ORF">SAMN02910291_02821</name>
</gene>
<dbReference type="SUPFAM" id="SSF54001">
    <property type="entry name" value="Cysteine proteinases"/>
    <property type="match status" value="1"/>
</dbReference>
<proteinExistence type="predicted"/>
<accession>A0AA94HVF6</accession>
<dbReference type="Gene3D" id="3.10.620.30">
    <property type="match status" value="1"/>
</dbReference>
<dbReference type="Proteomes" id="UP000182680">
    <property type="component" value="Unassembled WGS sequence"/>
</dbReference>
<dbReference type="RefSeq" id="WP_012624782.1">
    <property type="nucleotide sequence ID" value="NZ_FPIW01000094.1"/>
</dbReference>
<feature type="compositionally biased region" description="Basic and acidic residues" evidence="1">
    <location>
        <begin position="114"/>
        <end position="128"/>
    </location>
</feature>
<evidence type="ECO:0000313" key="2">
    <source>
        <dbReference type="EMBL" id="SFW73597.1"/>
    </source>
</evidence>
<protein>
    <submittedName>
        <fullName evidence="2">Transglutaminase-like cysteine proteinase BTLCP</fullName>
    </submittedName>
</protein>
<dbReference type="InterPro" id="IPR038765">
    <property type="entry name" value="Papain-like_cys_pep_sf"/>
</dbReference>
<organism evidence="2 3">
    <name type="scientific">Desulfovibrio desulfuricans</name>
    <dbReference type="NCBI Taxonomy" id="876"/>
    <lineage>
        <taxon>Bacteria</taxon>
        <taxon>Pseudomonadati</taxon>
        <taxon>Thermodesulfobacteriota</taxon>
        <taxon>Desulfovibrionia</taxon>
        <taxon>Desulfovibrionales</taxon>
        <taxon>Desulfovibrionaceae</taxon>
        <taxon>Desulfovibrio</taxon>
    </lineage>
</organism>
<dbReference type="PANTHER" id="PTHR39327">
    <property type="match status" value="1"/>
</dbReference>
<dbReference type="OMA" id="EDIANWG"/>
<feature type="region of interest" description="Disordered" evidence="1">
    <location>
        <begin position="85"/>
        <end position="145"/>
    </location>
</feature>